<gene>
    <name evidence="4" type="ORF">V1264_003476</name>
</gene>
<proteinExistence type="predicted"/>
<dbReference type="GO" id="GO:0004806">
    <property type="term" value="F:triacylglycerol lipase activity"/>
    <property type="evidence" value="ECO:0007669"/>
    <property type="project" value="TreeGrafter"/>
</dbReference>
<dbReference type="Proteomes" id="UP001374579">
    <property type="component" value="Unassembled WGS sequence"/>
</dbReference>
<keyword evidence="1 2" id="KW-0443">Lipid metabolism</keyword>
<dbReference type="Gene3D" id="3.40.1090.10">
    <property type="entry name" value="Cytosolic phospholipase A2 catalytic domain"/>
    <property type="match status" value="1"/>
</dbReference>
<keyword evidence="2" id="KW-0378">Hydrolase</keyword>
<dbReference type="InterPro" id="IPR033562">
    <property type="entry name" value="PLPL"/>
</dbReference>
<evidence type="ECO:0000313" key="5">
    <source>
        <dbReference type="Proteomes" id="UP001374579"/>
    </source>
</evidence>
<comment type="caution">
    <text evidence="4">The sequence shown here is derived from an EMBL/GenBank/DDBJ whole genome shotgun (WGS) entry which is preliminary data.</text>
</comment>
<dbReference type="SUPFAM" id="SSF52151">
    <property type="entry name" value="FabD/lysophospholipase-like"/>
    <property type="match status" value="1"/>
</dbReference>
<evidence type="ECO:0000259" key="3">
    <source>
        <dbReference type="PROSITE" id="PS51635"/>
    </source>
</evidence>
<protein>
    <recommendedName>
        <fullName evidence="3">PNPLA domain-containing protein</fullName>
    </recommendedName>
</protein>
<dbReference type="GO" id="GO:0019433">
    <property type="term" value="P:triglyceride catabolic process"/>
    <property type="evidence" value="ECO:0007669"/>
    <property type="project" value="TreeGrafter"/>
</dbReference>
<keyword evidence="5" id="KW-1185">Reference proteome</keyword>
<feature type="active site" description="Nucleophile" evidence="2">
    <location>
        <position position="60"/>
    </location>
</feature>
<dbReference type="PANTHER" id="PTHR12406:SF41">
    <property type="entry name" value="BRUMMER, ISOFORM B-RELATED"/>
    <property type="match status" value="1"/>
</dbReference>
<feature type="short sequence motif" description="DGA/G" evidence="2">
    <location>
        <begin position="187"/>
        <end position="189"/>
    </location>
</feature>
<reference evidence="4 5" key="1">
    <citation type="submission" date="2024-02" db="EMBL/GenBank/DDBJ databases">
        <title>Chromosome-scale genome assembly of the rough periwinkle Littorina saxatilis.</title>
        <authorList>
            <person name="De Jode A."/>
            <person name="Faria R."/>
            <person name="Formenti G."/>
            <person name="Sims Y."/>
            <person name="Smith T.P."/>
            <person name="Tracey A."/>
            <person name="Wood J.M.D."/>
            <person name="Zagrodzka Z.B."/>
            <person name="Johannesson K."/>
            <person name="Butlin R.K."/>
            <person name="Leder E.H."/>
        </authorList>
    </citation>
    <scope>NUCLEOTIDE SEQUENCE [LARGE SCALE GENOMIC DNA]</scope>
    <source>
        <strain evidence="4">Snail1</strain>
        <tissue evidence="4">Muscle</tissue>
    </source>
</reference>
<feature type="short sequence motif" description="GXSXG" evidence="2">
    <location>
        <begin position="58"/>
        <end position="62"/>
    </location>
</feature>
<dbReference type="GO" id="GO:0005737">
    <property type="term" value="C:cytoplasm"/>
    <property type="evidence" value="ECO:0007669"/>
    <property type="project" value="TreeGrafter"/>
</dbReference>
<dbReference type="EMBL" id="JBAMIC010000012">
    <property type="protein sequence ID" value="KAK7099325.1"/>
    <property type="molecule type" value="Genomic_DNA"/>
</dbReference>
<dbReference type="GO" id="GO:0016020">
    <property type="term" value="C:membrane"/>
    <property type="evidence" value="ECO:0007669"/>
    <property type="project" value="TreeGrafter"/>
</dbReference>
<feature type="short sequence motif" description="GXGXXG" evidence="2">
    <location>
        <begin position="28"/>
        <end position="33"/>
    </location>
</feature>
<sequence length="607" mass="67428">MGDVQEFVLPEGTESPLPDKQYSFSFAGCGFLGVYHIGVLSCLRKYVPHLLKDAKICGASAGALLACCEICQIPSKQCIDLALKLVSQAHKHALGALDPDFVIDKVLRSIMEKTLPENAHKLCTGRLFVSVSKLKGIIPGVNFALENEVISEFPTREHLIDTLLCSSFIPVFSSTDNPILNEEIAMDGGFSDNLPRVDENTILVCPLAGDSHISPLHRNSTDGPSEGCVLPETSVVGKGSTAKGPAIGKVKAVNTVMNASLDNVFRFFNGFFPPGANKLVQFCWEGFRDAYRYLVNNNMIRCRRHQVFTYMSHRHHSIHKDCSDCAQHIQHGHQNNIPEEDAYFKACIERMGIKGESDSTKPLGYLELIKLLTNAPREMCRLLFSTWRIGLTAVSGAYQLTKFTMEGGPIKLIADFISALNDNEKMTHMFLTRSSLLYIMKFLELCLRVGGYALTTRVWEIAESYYWNAVEANKAKMATAKQEQLRRKAGSSNTEASEAESDVAEVTLKDVLPADGQGVFAMVYSECEEEHQAWLEAHEEYDEVLTVHYRDSAGQLHVEALLQRHQAASDELFSQDDEHLPSDEEEMQVVEQYDSNASLAARLSQTG</sequence>
<keyword evidence="2" id="KW-0442">Lipid degradation</keyword>
<dbReference type="InterPro" id="IPR002641">
    <property type="entry name" value="PNPLA_dom"/>
</dbReference>
<evidence type="ECO:0000313" key="4">
    <source>
        <dbReference type="EMBL" id="KAK7099325.1"/>
    </source>
</evidence>
<feature type="active site" description="Proton acceptor" evidence="2">
    <location>
        <position position="187"/>
    </location>
</feature>
<name>A0AAN9B8W6_9CAEN</name>
<dbReference type="GO" id="GO:0055088">
    <property type="term" value="P:lipid homeostasis"/>
    <property type="evidence" value="ECO:0007669"/>
    <property type="project" value="TreeGrafter"/>
</dbReference>
<accession>A0AAN9B8W6</accession>
<dbReference type="InterPro" id="IPR016035">
    <property type="entry name" value="Acyl_Trfase/lysoPLipase"/>
</dbReference>
<dbReference type="AlphaFoldDB" id="A0AAN9B8W6"/>
<dbReference type="PANTHER" id="PTHR12406">
    <property type="entry name" value="CALCIUM-INDEPENDENT PHOSPHOLIPASE A2 IPLA2 -RELATED"/>
    <property type="match status" value="1"/>
</dbReference>
<organism evidence="4 5">
    <name type="scientific">Littorina saxatilis</name>
    <dbReference type="NCBI Taxonomy" id="31220"/>
    <lineage>
        <taxon>Eukaryota</taxon>
        <taxon>Metazoa</taxon>
        <taxon>Spiralia</taxon>
        <taxon>Lophotrochozoa</taxon>
        <taxon>Mollusca</taxon>
        <taxon>Gastropoda</taxon>
        <taxon>Caenogastropoda</taxon>
        <taxon>Littorinimorpha</taxon>
        <taxon>Littorinoidea</taxon>
        <taxon>Littorinidae</taxon>
        <taxon>Littorina</taxon>
    </lineage>
</organism>
<evidence type="ECO:0000256" key="1">
    <source>
        <dbReference type="ARBA" id="ARBA00023098"/>
    </source>
</evidence>
<feature type="domain" description="PNPLA" evidence="3">
    <location>
        <begin position="24"/>
        <end position="200"/>
    </location>
</feature>
<dbReference type="GO" id="GO:0005811">
    <property type="term" value="C:lipid droplet"/>
    <property type="evidence" value="ECO:0007669"/>
    <property type="project" value="TreeGrafter"/>
</dbReference>
<dbReference type="Pfam" id="PF01734">
    <property type="entry name" value="Patatin"/>
    <property type="match status" value="1"/>
</dbReference>
<evidence type="ECO:0000256" key="2">
    <source>
        <dbReference type="PROSITE-ProRule" id="PRU01161"/>
    </source>
</evidence>
<dbReference type="PROSITE" id="PS51635">
    <property type="entry name" value="PNPLA"/>
    <property type="match status" value="1"/>
</dbReference>